<protein>
    <recommendedName>
        <fullName evidence="3">DUF5017 domain-containing protein</fullName>
    </recommendedName>
</protein>
<dbReference type="Proteomes" id="UP000282985">
    <property type="component" value="Unassembled WGS sequence"/>
</dbReference>
<organism evidence="1 2">
    <name type="scientific">Ancylomarina longa</name>
    <dbReference type="NCBI Taxonomy" id="2487017"/>
    <lineage>
        <taxon>Bacteria</taxon>
        <taxon>Pseudomonadati</taxon>
        <taxon>Bacteroidota</taxon>
        <taxon>Bacteroidia</taxon>
        <taxon>Marinilabiliales</taxon>
        <taxon>Marinifilaceae</taxon>
        <taxon>Ancylomarina</taxon>
    </lineage>
</organism>
<dbReference type="PROSITE" id="PS51257">
    <property type="entry name" value="PROKAR_LIPOPROTEIN"/>
    <property type="match status" value="1"/>
</dbReference>
<dbReference type="AlphaFoldDB" id="A0A434AV77"/>
<dbReference type="EMBL" id="RJJX01000009">
    <property type="protein sequence ID" value="RUT78352.1"/>
    <property type="molecule type" value="Genomic_DNA"/>
</dbReference>
<sequence length="438" mass="48591">MKKLLYMVSFLALIFAGCDPMGDVYNDLDAQGGVKNIQNLQYQLTDADYAAIGENPAKYGSFSSYDPAADYLPAFLNDKYATLDKNSVINVTYKYYQGSLTYLKDYLAYLEDLAAIQSYTLSTADYDSMGTGSNEPGKYNNFSSTTPAADYLPDFLLTKYPDAVQDDEVAVTYKYYDGSVSEITEFWAFDGSVWAQSEKVAPEIPDGVTLYELEAADYDSMGTPGKYNNFSGSDAPESYLPIFLGEKFPYAAEGDKIATVYKYYAGGGVTETRAKEYTLTDGVWVEYTSTINKTDQYLRFADGWKFDPTVLYTMVSDDYQIIVDYVNANVSADYVDSYGTAEAYYGAGAHYSNFDLRDGKFDSTTFATWDEAVKEALKTAFLPNKFPEAVAQVEGVDVHYIVTFTTYDGSNGIYTMDFVCTKSAPNPTFDYVAGPTAK</sequence>
<reference evidence="1 2" key="1">
    <citation type="submission" date="2018-11" db="EMBL/GenBank/DDBJ databases">
        <title>Parancylomarina longa gen. nov., sp. nov., isolated from sediments of southern Okinawa.</title>
        <authorList>
            <person name="Fu T."/>
        </authorList>
    </citation>
    <scope>NUCLEOTIDE SEQUENCE [LARGE SCALE GENOMIC DNA]</scope>
    <source>
        <strain evidence="1 2">T3-2 S1-C</strain>
    </source>
</reference>
<proteinExistence type="predicted"/>
<comment type="caution">
    <text evidence="1">The sequence shown here is derived from an EMBL/GenBank/DDBJ whole genome shotgun (WGS) entry which is preliminary data.</text>
</comment>
<evidence type="ECO:0000313" key="2">
    <source>
        <dbReference type="Proteomes" id="UP000282985"/>
    </source>
</evidence>
<gene>
    <name evidence="1" type="ORF">DLK05_08480</name>
</gene>
<evidence type="ECO:0000313" key="1">
    <source>
        <dbReference type="EMBL" id="RUT78352.1"/>
    </source>
</evidence>
<accession>A0A434AV77</accession>
<keyword evidence="2" id="KW-1185">Reference proteome</keyword>
<dbReference type="OrthoDB" id="1013052at2"/>
<evidence type="ECO:0008006" key="3">
    <source>
        <dbReference type="Google" id="ProtNLM"/>
    </source>
</evidence>
<dbReference type="RefSeq" id="WP_127343558.1">
    <property type="nucleotide sequence ID" value="NZ_RJJX01000009.1"/>
</dbReference>
<name>A0A434AV77_9BACT</name>